<dbReference type="SUPFAM" id="SSF47565">
    <property type="entry name" value="Insect pheromone/odorant-binding proteins"/>
    <property type="match status" value="1"/>
</dbReference>
<evidence type="ECO:0000256" key="4">
    <source>
        <dbReference type="ARBA" id="ARBA00022729"/>
    </source>
</evidence>
<evidence type="ECO:0000256" key="2">
    <source>
        <dbReference type="ARBA" id="ARBA00008098"/>
    </source>
</evidence>
<feature type="signal peptide" evidence="5">
    <location>
        <begin position="1"/>
        <end position="17"/>
    </location>
</feature>
<gene>
    <name evidence="6" type="ORF">Dbus_chr2Rg2339</name>
</gene>
<dbReference type="PANTHER" id="PTHR11857:SF43">
    <property type="entry name" value="GEO07291P1-RELATED"/>
    <property type="match status" value="1"/>
</dbReference>
<keyword evidence="3" id="KW-0964">Secreted</keyword>
<comment type="similarity">
    <text evidence="2">Belongs to the PBP/GOBP family.</text>
</comment>
<dbReference type="Pfam" id="PF01395">
    <property type="entry name" value="PBP_GOBP"/>
    <property type="match status" value="1"/>
</dbReference>
<dbReference type="GO" id="GO:0005615">
    <property type="term" value="C:extracellular space"/>
    <property type="evidence" value="ECO:0007669"/>
    <property type="project" value="TreeGrafter"/>
</dbReference>
<organism evidence="6 7">
    <name type="scientific">Drosophila busckii</name>
    <name type="common">Fruit fly</name>
    <dbReference type="NCBI Taxonomy" id="30019"/>
    <lineage>
        <taxon>Eukaryota</taxon>
        <taxon>Metazoa</taxon>
        <taxon>Ecdysozoa</taxon>
        <taxon>Arthropoda</taxon>
        <taxon>Hexapoda</taxon>
        <taxon>Insecta</taxon>
        <taxon>Pterygota</taxon>
        <taxon>Neoptera</taxon>
        <taxon>Endopterygota</taxon>
        <taxon>Diptera</taxon>
        <taxon>Brachycera</taxon>
        <taxon>Muscomorpha</taxon>
        <taxon>Ephydroidea</taxon>
        <taxon>Drosophilidae</taxon>
        <taxon>Drosophila</taxon>
    </lineage>
</organism>
<dbReference type="GO" id="GO:0007608">
    <property type="term" value="P:sensory perception of smell"/>
    <property type="evidence" value="ECO:0007669"/>
    <property type="project" value="TreeGrafter"/>
</dbReference>
<dbReference type="Proteomes" id="UP000494163">
    <property type="component" value="Chromosome 2R"/>
</dbReference>
<dbReference type="SMART" id="SM00708">
    <property type="entry name" value="PhBP"/>
    <property type="match status" value="1"/>
</dbReference>
<keyword evidence="4 5" id="KW-0732">Signal</keyword>
<accession>A0A0M4EIT2</accession>
<protein>
    <submittedName>
        <fullName evidence="6">Obp56b</fullName>
    </submittedName>
</protein>
<evidence type="ECO:0000256" key="1">
    <source>
        <dbReference type="ARBA" id="ARBA00004613"/>
    </source>
</evidence>
<evidence type="ECO:0000313" key="7">
    <source>
        <dbReference type="Proteomes" id="UP000494163"/>
    </source>
</evidence>
<dbReference type="PANTHER" id="PTHR11857">
    <property type="entry name" value="ODORANT BINDING PROTEIN-RELATED"/>
    <property type="match status" value="1"/>
</dbReference>
<dbReference type="EMBL" id="CP012524">
    <property type="protein sequence ID" value="ALC42760.1"/>
    <property type="molecule type" value="Genomic_DNA"/>
</dbReference>
<dbReference type="Gene3D" id="1.10.238.20">
    <property type="entry name" value="Pheromone/general odorant binding protein domain"/>
    <property type="match status" value="1"/>
</dbReference>
<reference evidence="6 7" key="1">
    <citation type="submission" date="2015-08" db="EMBL/GenBank/DDBJ databases">
        <title>Ancestral chromatin configuration constrains chromatin evolution on differentiating sex chromosomes in Drosophila.</title>
        <authorList>
            <person name="Zhou Q."/>
            <person name="Bachtrog D."/>
        </authorList>
    </citation>
    <scope>NUCLEOTIDE SEQUENCE [LARGE SCALE GENOMIC DNA]</scope>
    <source>
        <tissue evidence="6">Whole larvae</tissue>
    </source>
</reference>
<name>A0A0M4EIT2_DROBS</name>
<dbReference type="InterPro" id="IPR006170">
    <property type="entry name" value="PBP/GOBP"/>
</dbReference>
<dbReference type="InterPro" id="IPR036728">
    <property type="entry name" value="PBP_GOBP_sf"/>
</dbReference>
<proteinExistence type="inferred from homology"/>
<feature type="chain" id="PRO_5005793302" evidence="5">
    <location>
        <begin position="18"/>
        <end position="135"/>
    </location>
</feature>
<dbReference type="OMA" id="CYHSCLY"/>
<comment type="subcellular location">
    <subcellularLocation>
        <location evidence="1">Secreted</location>
    </subcellularLocation>
</comment>
<evidence type="ECO:0000256" key="3">
    <source>
        <dbReference type="ARBA" id="ARBA00022525"/>
    </source>
</evidence>
<sequence>MKVQVFLLLLVLGVSMAQTPAELAAYKEKQQACVKELKISDAEAAQLTTDKEVPSPTAAGKCYYNCLYKQLGLVGADDKPNNQAIMKYTQARFSKAPMDKIKAELAACAVGNAKFENKCEFMHGFEQCMSKALKA</sequence>
<keyword evidence="7" id="KW-1185">Reference proteome</keyword>
<dbReference type="CDD" id="cd23992">
    <property type="entry name" value="PBP_GOBP"/>
    <property type="match status" value="1"/>
</dbReference>
<evidence type="ECO:0000256" key="5">
    <source>
        <dbReference type="SAM" id="SignalP"/>
    </source>
</evidence>
<dbReference type="AlphaFoldDB" id="A0A0M4EIT2"/>
<dbReference type="OrthoDB" id="7665616at2759"/>
<dbReference type="GO" id="GO:0005549">
    <property type="term" value="F:odorant binding"/>
    <property type="evidence" value="ECO:0007669"/>
    <property type="project" value="InterPro"/>
</dbReference>
<evidence type="ECO:0000313" key="6">
    <source>
        <dbReference type="EMBL" id="ALC42760.1"/>
    </source>
</evidence>